<keyword evidence="1" id="KW-1133">Transmembrane helix</keyword>
<dbReference type="RefSeq" id="WP_140690382.1">
    <property type="nucleotide sequence ID" value="NZ_RCZG01000004.1"/>
</dbReference>
<proteinExistence type="predicted"/>
<dbReference type="Proteomes" id="UP000320095">
    <property type="component" value="Unassembled WGS sequence"/>
</dbReference>
<feature type="transmembrane region" description="Helical" evidence="1">
    <location>
        <begin position="12"/>
        <end position="28"/>
    </location>
</feature>
<evidence type="ECO:0000313" key="3">
    <source>
        <dbReference type="Proteomes" id="UP000320095"/>
    </source>
</evidence>
<dbReference type="AlphaFoldDB" id="A0A502E938"/>
<comment type="caution">
    <text evidence="2">The sequence shown here is derived from an EMBL/GenBank/DDBJ whole genome shotgun (WGS) entry which is preliminary data.</text>
</comment>
<feature type="transmembrane region" description="Helical" evidence="1">
    <location>
        <begin position="48"/>
        <end position="67"/>
    </location>
</feature>
<keyword evidence="1" id="KW-0812">Transmembrane</keyword>
<reference evidence="2 3" key="1">
    <citation type="journal article" date="2019" name="Environ. Microbiol.">
        <title>Species interactions and distinct microbial communities in high Arctic permafrost affected cryosols are associated with the CH4 and CO2 gas fluxes.</title>
        <authorList>
            <person name="Altshuler I."/>
            <person name="Hamel J."/>
            <person name="Turney S."/>
            <person name="Magnuson E."/>
            <person name="Levesque R."/>
            <person name="Greer C."/>
            <person name="Whyte L.G."/>
        </authorList>
    </citation>
    <scope>NUCLEOTIDE SEQUENCE [LARGE SCALE GENOMIC DNA]</scope>
    <source>
        <strain evidence="2 3">S5.20</strain>
    </source>
</reference>
<feature type="transmembrane region" description="Helical" evidence="1">
    <location>
        <begin position="74"/>
        <end position="92"/>
    </location>
</feature>
<dbReference type="OrthoDB" id="122427at2"/>
<organism evidence="2 3">
    <name type="scientific">Mycolicibacterium hodleri</name>
    <dbReference type="NCBI Taxonomy" id="49897"/>
    <lineage>
        <taxon>Bacteria</taxon>
        <taxon>Bacillati</taxon>
        <taxon>Actinomycetota</taxon>
        <taxon>Actinomycetes</taxon>
        <taxon>Mycobacteriales</taxon>
        <taxon>Mycobacteriaceae</taxon>
        <taxon>Mycolicibacterium</taxon>
    </lineage>
</organism>
<keyword evidence="1" id="KW-0472">Membrane</keyword>
<sequence>MFARTNRVPGRGLIAAAVVTTAAIQPIVDLSGSHAFNEDWPPHAHFHDLAAIGMLEVCCATSLYLLNTTRGDRVLNTAVAAILPFSFWAPFFPAHFVSGSSLDDTTAHHKGPTMPKVGRFTIYPNASIAALEIALLAAGWLRFRRAHR</sequence>
<accession>A0A502E938</accession>
<feature type="transmembrane region" description="Helical" evidence="1">
    <location>
        <begin position="122"/>
        <end position="143"/>
    </location>
</feature>
<protein>
    <submittedName>
        <fullName evidence="2">Uncharacterized protein</fullName>
    </submittedName>
</protein>
<keyword evidence="3" id="KW-1185">Reference proteome</keyword>
<gene>
    <name evidence="2" type="ORF">EAH80_11035</name>
</gene>
<evidence type="ECO:0000256" key="1">
    <source>
        <dbReference type="SAM" id="Phobius"/>
    </source>
</evidence>
<evidence type="ECO:0000313" key="2">
    <source>
        <dbReference type="EMBL" id="TPG34143.1"/>
    </source>
</evidence>
<dbReference type="EMBL" id="RCZG01000004">
    <property type="protein sequence ID" value="TPG34143.1"/>
    <property type="molecule type" value="Genomic_DNA"/>
</dbReference>
<name>A0A502E938_9MYCO</name>